<sequence>MLVRGPAAPSASAHLLQFGCKDSRKLLPEVQAQVCSDQTPYLLPSHIPQAAKLTLCCQARNALARVGPQVCCCSCHRVGQRYPTKGLLYVHCWPKPGQIERPLLAHACTQQPCLGFA</sequence>
<gene>
    <name evidence="1" type="ORF">EGYM00163_LOCUS29971</name>
</gene>
<proteinExistence type="predicted"/>
<protein>
    <submittedName>
        <fullName evidence="1">Uncharacterized protein</fullName>
    </submittedName>
</protein>
<reference evidence="1" key="1">
    <citation type="submission" date="2021-01" db="EMBL/GenBank/DDBJ databases">
        <authorList>
            <person name="Corre E."/>
            <person name="Pelletier E."/>
            <person name="Niang G."/>
            <person name="Scheremetjew M."/>
            <person name="Finn R."/>
            <person name="Kale V."/>
            <person name="Holt S."/>
            <person name="Cochrane G."/>
            <person name="Meng A."/>
            <person name="Brown T."/>
            <person name="Cohen L."/>
        </authorList>
    </citation>
    <scope>NUCLEOTIDE SEQUENCE</scope>
    <source>
        <strain evidence="1">CCMP1594</strain>
    </source>
</reference>
<organism evidence="1">
    <name type="scientific">Eutreptiella gymnastica</name>
    <dbReference type="NCBI Taxonomy" id="73025"/>
    <lineage>
        <taxon>Eukaryota</taxon>
        <taxon>Discoba</taxon>
        <taxon>Euglenozoa</taxon>
        <taxon>Euglenida</taxon>
        <taxon>Spirocuta</taxon>
        <taxon>Euglenophyceae</taxon>
        <taxon>Eutreptiales</taxon>
        <taxon>Eutreptiaceae</taxon>
        <taxon>Eutreptiella</taxon>
    </lineage>
</organism>
<dbReference type="AlphaFoldDB" id="A0A7S4LBP2"/>
<accession>A0A7S4LBP2</accession>
<evidence type="ECO:0000313" key="1">
    <source>
        <dbReference type="EMBL" id="CAE0818803.1"/>
    </source>
</evidence>
<dbReference type="EMBL" id="HBJA01086035">
    <property type="protein sequence ID" value="CAE0818803.1"/>
    <property type="molecule type" value="Transcribed_RNA"/>
</dbReference>
<name>A0A7S4LBP2_9EUGL</name>